<protein>
    <submittedName>
        <fullName evidence="2">Uncharacterized protein</fullName>
    </submittedName>
</protein>
<feature type="compositionally biased region" description="Low complexity" evidence="1">
    <location>
        <begin position="15"/>
        <end position="39"/>
    </location>
</feature>
<dbReference type="AlphaFoldDB" id="A0A9P4L827"/>
<dbReference type="RefSeq" id="XP_040788164.1">
    <property type="nucleotide sequence ID" value="XM_040937836.1"/>
</dbReference>
<dbReference type="EMBL" id="ML976616">
    <property type="protein sequence ID" value="KAF1845601.1"/>
    <property type="molecule type" value="Genomic_DNA"/>
</dbReference>
<dbReference type="Proteomes" id="UP000800039">
    <property type="component" value="Unassembled WGS sequence"/>
</dbReference>
<reference evidence="2" key="1">
    <citation type="submission" date="2020-01" db="EMBL/GenBank/DDBJ databases">
        <authorList>
            <consortium name="DOE Joint Genome Institute"/>
            <person name="Haridas S."/>
            <person name="Albert R."/>
            <person name="Binder M."/>
            <person name="Bloem J."/>
            <person name="Labutti K."/>
            <person name="Salamov A."/>
            <person name="Andreopoulos B."/>
            <person name="Baker S.E."/>
            <person name="Barry K."/>
            <person name="Bills G."/>
            <person name="Bluhm B.H."/>
            <person name="Cannon C."/>
            <person name="Castanera R."/>
            <person name="Culley D.E."/>
            <person name="Daum C."/>
            <person name="Ezra D."/>
            <person name="Gonzalez J.B."/>
            <person name="Henrissat B."/>
            <person name="Kuo A."/>
            <person name="Liang C."/>
            <person name="Lipzen A."/>
            <person name="Lutzoni F."/>
            <person name="Magnuson J."/>
            <person name="Mondo S."/>
            <person name="Nolan M."/>
            <person name="Ohm R."/>
            <person name="Pangilinan J."/>
            <person name="Park H.-J."/>
            <person name="Ramirez L."/>
            <person name="Alfaro M."/>
            <person name="Sun H."/>
            <person name="Tritt A."/>
            <person name="Yoshinaga Y."/>
            <person name="Zwiers L.-H."/>
            <person name="Turgeon B.G."/>
            <person name="Goodwin S.B."/>
            <person name="Spatafora J.W."/>
            <person name="Crous P.W."/>
            <person name="Grigoriev I.V."/>
        </authorList>
    </citation>
    <scope>NUCLEOTIDE SEQUENCE</scope>
    <source>
        <strain evidence="2">CBS 394.84</strain>
    </source>
</reference>
<accession>A0A9P4L827</accession>
<feature type="compositionally biased region" description="Basic residues" evidence="1">
    <location>
        <begin position="232"/>
        <end position="243"/>
    </location>
</feature>
<comment type="caution">
    <text evidence="2">The sequence shown here is derived from an EMBL/GenBank/DDBJ whole genome shotgun (WGS) entry which is preliminary data.</text>
</comment>
<proteinExistence type="predicted"/>
<evidence type="ECO:0000256" key="1">
    <source>
        <dbReference type="SAM" id="MobiDB-lite"/>
    </source>
</evidence>
<gene>
    <name evidence="2" type="ORF">K460DRAFT_416834</name>
</gene>
<feature type="compositionally biased region" description="Basic and acidic residues" evidence="1">
    <location>
        <begin position="244"/>
        <end position="263"/>
    </location>
</feature>
<evidence type="ECO:0000313" key="3">
    <source>
        <dbReference type="Proteomes" id="UP000800039"/>
    </source>
</evidence>
<name>A0A9P4L827_9PLEO</name>
<keyword evidence="3" id="KW-1185">Reference proteome</keyword>
<organism evidence="2 3">
    <name type="scientific">Cucurbitaria berberidis CBS 394.84</name>
    <dbReference type="NCBI Taxonomy" id="1168544"/>
    <lineage>
        <taxon>Eukaryota</taxon>
        <taxon>Fungi</taxon>
        <taxon>Dikarya</taxon>
        <taxon>Ascomycota</taxon>
        <taxon>Pezizomycotina</taxon>
        <taxon>Dothideomycetes</taxon>
        <taxon>Pleosporomycetidae</taxon>
        <taxon>Pleosporales</taxon>
        <taxon>Pleosporineae</taxon>
        <taxon>Cucurbitariaceae</taxon>
        <taxon>Cucurbitaria</taxon>
    </lineage>
</organism>
<feature type="region of interest" description="Disordered" evidence="1">
    <location>
        <begin position="1"/>
        <end position="82"/>
    </location>
</feature>
<feature type="region of interest" description="Disordered" evidence="1">
    <location>
        <begin position="154"/>
        <end position="301"/>
    </location>
</feature>
<dbReference type="GeneID" id="63855086"/>
<feature type="compositionally biased region" description="Polar residues" evidence="1">
    <location>
        <begin position="182"/>
        <end position="212"/>
    </location>
</feature>
<sequence>MAPNNNNRRNRNSRPPRGQPRSYAPARPARPAQNAYQPAGSLPPSHTMPYRYPNYTTNAPLERYPIVPQTDSRYLPPGGAYAQDPLPPQGYSSHPQMATPDQEMYGYYGYQYHLQNVPTQQQYLPCQNYGCALQPNTGYYLVQQQMELQSSSGYYEAPQPMSPDYPVHHPESYDYGAPQFQYPAQLQPYSLPPGTQAQDPINEDVSSSTSATPARVDTPFVFKESATPFQPSKRRHPNFLRKHKQEDNRLGPGNDRRKPDIYRKGAKSKRLREEKELRGTTGGPNRGKRNDEDENFFAGRN</sequence>
<evidence type="ECO:0000313" key="2">
    <source>
        <dbReference type="EMBL" id="KAF1845601.1"/>
    </source>
</evidence>